<dbReference type="Proteomes" id="UP000603640">
    <property type="component" value="Unassembled WGS sequence"/>
</dbReference>
<comment type="caution">
    <text evidence="1">The sequence shown here is derived from an EMBL/GenBank/DDBJ whole genome shotgun (WGS) entry which is preliminary data.</text>
</comment>
<keyword evidence="2" id="KW-1185">Reference proteome</keyword>
<dbReference type="AlphaFoldDB" id="A0A923N893"/>
<sequence length="62" mass="7405">MEYVALETGFAVLGFEDYKEFKRVLQLCKEKSKAVVYAGQLERIREIQAKNWAYHTPQEWQH</sequence>
<dbReference type="EMBL" id="JACRVF010000004">
    <property type="protein sequence ID" value="MBC5994011.1"/>
    <property type="molecule type" value="Genomic_DNA"/>
</dbReference>
<dbReference type="RefSeq" id="WP_187068034.1">
    <property type="nucleotide sequence ID" value="NZ_JACRVF010000004.1"/>
</dbReference>
<protein>
    <submittedName>
        <fullName evidence="1">Uncharacterized protein</fullName>
    </submittedName>
</protein>
<organism evidence="1 2">
    <name type="scientific">Pontibacter cellulosilyticus</name>
    <dbReference type="NCBI Taxonomy" id="1720253"/>
    <lineage>
        <taxon>Bacteria</taxon>
        <taxon>Pseudomonadati</taxon>
        <taxon>Bacteroidota</taxon>
        <taxon>Cytophagia</taxon>
        <taxon>Cytophagales</taxon>
        <taxon>Hymenobacteraceae</taxon>
        <taxon>Pontibacter</taxon>
    </lineage>
</organism>
<gene>
    <name evidence="1" type="ORF">H8S84_14275</name>
</gene>
<evidence type="ECO:0000313" key="2">
    <source>
        <dbReference type="Proteomes" id="UP000603640"/>
    </source>
</evidence>
<proteinExistence type="predicted"/>
<name>A0A923N893_9BACT</name>
<accession>A0A923N893</accession>
<reference evidence="1" key="1">
    <citation type="submission" date="2020-08" db="EMBL/GenBank/DDBJ databases">
        <title>Pontibacter sp. SD6 16S ribosomal RNA gene Genome sequencing and assembly.</title>
        <authorList>
            <person name="Kang M."/>
        </authorList>
    </citation>
    <scope>NUCLEOTIDE SEQUENCE</scope>
    <source>
        <strain evidence="1">SD6</strain>
    </source>
</reference>
<evidence type="ECO:0000313" key="1">
    <source>
        <dbReference type="EMBL" id="MBC5994011.1"/>
    </source>
</evidence>